<gene>
    <name evidence="1" type="ORF">AVEN_169303_1</name>
</gene>
<dbReference type="OrthoDB" id="8066856at2759"/>
<organism evidence="1 2">
    <name type="scientific">Araneus ventricosus</name>
    <name type="common">Orbweaver spider</name>
    <name type="synonym">Epeira ventricosa</name>
    <dbReference type="NCBI Taxonomy" id="182803"/>
    <lineage>
        <taxon>Eukaryota</taxon>
        <taxon>Metazoa</taxon>
        <taxon>Ecdysozoa</taxon>
        <taxon>Arthropoda</taxon>
        <taxon>Chelicerata</taxon>
        <taxon>Arachnida</taxon>
        <taxon>Araneae</taxon>
        <taxon>Araneomorphae</taxon>
        <taxon>Entelegynae</taxon>
        <taxon>Araneoidea</taxon>
        <taxon>Araneidae</taxon>
        <taxon>Araneus</taxon>
    </lineage>
</organism>
<comment type="caution">
    <text evidence="1">The sequence shown here is derived from an EMBL/GenBank/DDBJ whole genome shotgun (WGS) entry which is preliminary data.</text>
</comment>
<accession>A0A4Y2QYL8</accession>
<dbReference type="EMBL" id="BGPR01015206">
    <property type="protein sequence ID" value="GBN68401.1"/>
    <property type="molecule type" value="Genomic_DNA"/>
</dbReference>
<keyword evidence="2" id="KW-1185">Reference proteome</keyword>
<evidence type="ECO:0000313" key="2">
    <source>
        <dbReference type="Proteomes" id="UP000499080"/>
    </source>
</evidence>
<reference evidence="1 2" key="1">
    <citation type="journal article" date="2019" name="Sci. Rep.">
        <title>Orb-weaving spider Araneus ventricosus genome elucidates the spidroin gene catalogue.</title>
        <authorList>
            <person name="Kono N."/>
            <person name="Nakamura H."/>
            <person name="Ohtoshi R."/>
            <person name="Moran D.A.P."/>
            <person name="Shinohara A."/>
            <person name="Yoshida Y."/>
            <person name="Fujiwara M."/>
            <person name="Mori M."/>
            <person name="Tomita M."/>
            <person name="Arakawa K."/>
        </authorList>
    </citation>
    <scope>NUCLEOTIDE SEQUENCE [LARGE SCALE GENOMIC DNA]</scope>
</reference>
<protein>
    <recommendedName>
        <fullName evidence="3">DDE-1 domain-containing protein</fullName>
    </recommendedName>
</protein>
<evidence type="ECO:0000313" key="1">
    <source>
        <dbReference type="EMBL" id="GBN68401.1"/>
    </source>
</evidence>
<dbReference type="Proteomes" id="UP000499080">
    <property type="component" value="Unassembled WGS sequence"/>
</dbReference>
<proteinExistence type="predicted"/>
<name>A0A4Y2QYL8_ARAVE</name>
<evidence type="ECO:0008006" key="3">
    <source>
        <dbReference type="Google" id="ProtNLM"/>
    </source>
</evidence>
<dbReference type="AlphaFoldDB" id="A0A4Y2QYL8"/>
<sequence>MKCVRRCFSQSVIARMDNCANASELAKEITVADAVEWSKSAWRYLDSGLVVKCFASCGIEYDQKALECEDNLECFDDLSDNWEERLIENDIAQVTNSESEEESPSDDFIQQVEPTMTFQHTLKQLNLSLENHSLIEKVFSRRN</sequence>